<evidence type="ECO:0000256" key="1">
    <source>
        <dbReference type="SAM" id="MobiDB-lite"/>
    </source>
</evidence>
<comment type="caution">
    <text evidence="3">The sequence shown here is derived from an EMBL/GenBank/DDBJ whole genome shotgun (WGS) entry which is preliminary data.</text>
</comment>
<keyword evidence="2" id="KW-0812">Transmembrane</keyword>
<proteinExistence type="predicted"/>
<dbReference type="EMBL" id="JAGIOJ010000001">
    <property type="protein sequence ID" value="MBP2399101.1"/>
    <property type="molecule type" value="Genomic_DNA"/>
</dbReference>
<protein>
    <submittedName>
        <fullName evidence="3">Uncharacterized protein</fullName>
    </submittedName>
</protein>
<dbReference type="Proteomes" id="UP001195422">
    <property type="component" value="Unassembled WGS sequence"/>
</dbReference>
<evidence type="ECO:0000313" key="4">
    <source>
        <dbReference type="Proteomes" id="UP001195422"/>
    </source>
</evidence>
<dbReference type="RefSeq" id="WP_229777419.1">
    <property type="nucleotide sequence ID" value="NZ_BMPH01000012.1"/>
</dbReference>
<evidence type="ECO:0000256" key="2">
    <source>
        <dbReference type="SAM" id="Phobius"/>
    </source>
</evidence>
<organism evidence="3 4">
    <name type="scientific">Glutamicibacter protophormiae</name>
    <name type="common">Brevibacterium protophormiae</name>
    <dbReference type="NCBI Taxonomy" id="37930"/>
    <lineage>
        <taxon>Bacteria</taxon>
        <taxon>Bacillati</taxon>
        <taxon>Actinomycetota</taxon>
        <taxon>Actinomycetes</taxon>
        <taxon>Micrococcales</taxon>
        <taxon>Micrococcaceae</taxon>
        <taxon>Glutamicibacter</taxon>
    </lineage>
</organism>
<evidence type="ECO:0000313" key="3">
    <source>
        <dbReference type="EMBL" id="MBP2399101.1"/>
    </source>
</evidence>
<name>A0ABS4XRG0_GLUPR</name>
<accession>A0ABS4XRG0</accession>
<reference evidence="3 4" key="1">
    <citation type="submission" date="2021-03" db="EMBL/GenBank/DDBJ databases">
        <title>Sequencing the genomes of 1000 actinobacteria strains.</title>
        <authorList>
            <person name="Klenk H.-P."/>
        </authorList>
    </citation>
    <scope>NUCLEOTIDE SEQUENCE [LARGE SCALE GENOMIC DNA]</scope>
    <source>
        <strain evidence="3 4">DSM 20168</strain>
    </source>
</reference>
<keyword evidence="4" id="KW-1185">Reference proteome</keyword>
<feature type="transmembrane region" description="Helical" evidence="2">
    <location>
        <begin position="72"/>
        <end position="93"/>
    </location>
</feature>
<feature type="region of interest" description="Disordered" evidence="1">
    <location>
        <begin position="27"/>
        <end position="49"/>
    </location>
</feature>
<keyword evidence="2" id="KW-1133">Transmembrane helix</keyword>
<sequence>MVSLAVPLLLGAGMFLLLFYAVFSSRSEDSDGGSGRHVHRDRRGPAQAKAIQRTSVLRRFANVFSSFGPSDWALFAWTLVFLVSAIAQTAMLLA</sequence>
<keyword evidence="2" id="KW-0472">Membrane</keyword>
<gene>
    <name evidence="3" type="ORF">JOF39_002182</name>
</gene>